<sequence>MESFDPPFQEFYKKLFDNEVNIKNDMNVLDVVEERELPLIDLSRLNIEQEKEKCKREIAKASKEWGFFQVINHGISSQVLEKMRYEQVKVFKRPFVDKANGHPDLNFSAGSYRWGTPSANCLRQIAWSEAFHVPLADISTPSDRSTLSTTIKQLALKISDLAQKLSEILAEQLVGHKSDLFKEKCSPTTCYLRMNRYPVCPISPQVFGLMPHTDSDFLTILYQDQIGGLQLVKDGKWIAVKPNPKALIINIGDLFQAWSNDVYKSVEHRVVTNKHVERFSTAYFFCPSYETMIQSCIENSVYRRFSFGEFKQHVQDDVNMLGCKIGLPRAMEDKKEISGRTSCKRSGEEDEHS</sequence>
<evidence type="ECO:0000313" key="1">
    <source>
        <dbReference type="EMBL" id="KAI3698102.1"/>
    </source>
</evidence>
<reference evidence="1 2" key="2">
    <citation type="journal article" date="2022" name="Mol. Ecol. Resour.">
        <title>The genomes of chicory, endive, great burdock and yacon provide insights into Asteraceae paleo-polyploidization history and plant inulin production.</title>
        <authorList>
            <person name="Fan W."/>
            <person name="Wang S."/>
            <person name="Wang H."/>
            <person name="Wang A."/>
            <person name="Jiang F."/>
            <person name="Liu H."/>
            <person name="Zhao H."/>
            <person name="Xu D."/>
            <person name="Zhang Y."/>
        </authorList>
    </citation>
    <scope>NUCLEOTIDE SEQUENCE [LARGE SCALE GENOMIC DNA]</scope>
    <source>
        <strain evidence="2">cv. Niubang</strain>
    </source>
</reference>
<accession>A0ACB8ZJU9</accession>
<organism evidence="1 2">
    <name type="scientific">Arctium lappa</name>
    <name type="common">Greater burdock</name>
    <name type="synonym">Lappa major</name>
    <dbReference type="NCBI Taxonomy" id="4217"/>
    <lineage>
        <taxon>Eukaryota</taxon>
        <taxon>Viridiplantae</taxon>
        <taxon>Streptophyta</taxon>
        <taxon>Embryophyta</taxon>
        <taxon>Tracheophyta</taxon>
        <taxon>Spermatophyta</taxon>
        <taxon>Magnoliopsida</taxon>
        <taxon>eudicotyledons</taxon>
        <taxon>Gunneridae</taxon>
        <taxon>Pentapetalae</taxon>
        <taxon>asterids</taxon>
        <taxon>campanulids</taxon>
        <taxon>Asterales</taxon>
        <taxon>Asteraceae</taxon>
        <taxon>Carduoideae</taxon>
        <taxon>Cardueae</taxon>
        <taxon>Arctiinae</taxon>
        <taxon>Arctium</taxon>
    </lineage>
</organism>
<protein>
    <submittedName>
        <fullName evidence="1">Uncharacterized protein</fullName>
    </submittedName>
</protein>
<keyword evidence="2" id="KW-1185">Reference proteome</keyword>
<dbReference type="EMBL" id="CM042056">
    <property type="protein sequence ID" value="KAI3698102.1"/>
    <property type="molecule type" value="Genomic_DNA"/>
</dbReference>
<reference evidence="2" key="1">
    <citation type="journal article" date="2022" name="Mol. Ecol. Resour.">
        <title>The genomes of chicory, endive, great burdock and yacon provide insights into Asteraceae palaeo-polyploidization history and plant inulin production.</title>
        <authorList>
            <person name="Fan W."/>
            <person name="Wang S."/>
            <person name="Wang H."/>
            <person name="Wang A."/>
            <person name="Jiang F."/>
            <person name="Liu H."/>
            <person name="Zhao H."/>
            <person name="Xu D."/>
            <person name="Zhang Y."/>
        </authorList>
    </citation>
    <scope>NUCLEOTIDE SEQUENCE [LARGE SCALE GENOMIC DNA]</scope>
    <source>
        <strain evidence="2">cv. Niubang</strain>
    </source>
</reference>
<comment type="caution">
    <text evidence="1">The sequence shown here is derived from an EMBL/GenBank/DDBJ whole genome shotgun (WGS) entry which is preliminary data.</text>
</comment>
<name>A0ACB8ZJU9_ARCLA</name>
<dbReference type="Proteomes" id="UP001055879">
    <property type="component" value="Linkage Group LG10"/>
</dbReference>
<gene>
    <name evidence="1" type="ORF">L6452_31214</name>
</gene>
<proteinExistence type="predicted"/>
<evidence type="ECO:0000313" key="2">
    <source>
        <dbReference type="Proteomes" id="UP001055879"/>
    </source>
</evidence>